<reference evidence="3" key="1">
    <citation type="submission" date="2013-08" db="EMBL/GenBank/DDBJ databases">
        <authorList>
            <person name="Mendez C."/>
            <person name="Richter M."/>
            <person name="Ferrer M."/>
            <person name="Sanchez J."/>
        </authorList>
    </citation>
    <scope>NUCLEOTIDE SEQUENCE</scope>
</reference>
<name>T0YV45_9ZZZZ</name>
<dbReference type="SUPFAM" id="SSF52507">
    <property type="entry name" value="Homo-oligomeric flavin-containing Cys decarboxylases, HFCD"/>
    <property type="match status" value="1"/>
</dbReference>
<dbReference type="Pfam" id="PF02441">
    <property type="entry name" value="Flavoprotein"/>
    <property type="match status" value="1"/>
</dbReference>
<dbReference type="InterPro" id="IPR036551">
    <property type="entry name" value="Flavin_trans-like"/>
</dbReference>
<evidence type="ECO:0000256" key="1">
    <source>
        <dbReference type="SAM" id="MobiDB-lite"/>
    </source>
</evidence>
<comment type="caution">
    <text evidence="3">The sequence shown here is derived from an EMBL/GenBank/DDBJ whole genome shotgun (WGS) entry which is preliminary data.</text>
</comment>
<feature type="domain" description="Flavoprotein" evidence="2">
    <location>
        <begin position="13"/>
        <end position="180"/>
    </location>
</feature>
<dbReference type="GO" id="GO:0010181">
    <property type="term" value="F:FMN binding"/>
    <property type="evidence" value="ECO:0007669"/>
    <property type="project" value="TreeGrafter"/>
</dbReference>
<dbReference type="InterPro" id="IPR003382">
    <property type="entry name" value="Flavoprotein"/>
</dbReference>
<evidence type="ECO:0000313" key="3">
    <source>
        <dbReference type="EMBL" id="EQD36903.1"/>
    </source>
</evidence>
<sequence>MPSATPERSPAYVVLGVSGGIAAYKAVEVLRRLRERGFDVAPVLTREATRFVGAATFSALASEPARIELYGDHVTPIPHTYLGQRADVVVVVPATAHLIARYAAGLADDLLSATLMATRAPVLVCPAMHTEMYEQPSVQENLATLRRRGVMVLEPDSGALAGGDAGLGRLPDASVIVDLVARIVEGYRGPLSGTGSSSARAGRASRSIQCE</sequence>
<organism evidence="3">
    <name type="scientific">mine drainage metagenome</name>
    <dbReference type="NCBI Taxonomy" id="410659"/>
    <lineage>
        <taxon>unclassified sequences</taxon>
        <taxon>metagenomes</taxon>
        <taxon>ecological metagenomes</taxon>
    </lineage>
</organism>
<feature type="region of interest" description="Disordered" evidence="1">
    <location>
        <begin position="192"/>
        <end position="211"/>
    </location>
</feature>
<gene>
    <name evidence="3" type="ORF">B1B_16344</name>
</gene>
<feature type="compositionally biased region" description="Low complexity" evidence="1">
    <location>
        <begin position="193"/>
        <end position="211"/>
    </location>
</feature>
<dbReference type="EMBL" id="AUZY01010873">
    <property type="protein sequence ID" value="EQD36903.1"/>
    <property type="molecule type" value="Genomic_DNA"/>
</dbReference>
<protein>
    <submittedName>
        <fullName evidence="3">Bifunctional phosphopantothenoylcysteine decarboxylase/phosphopantothenate synthase</fullName>
    </submittedName>
</protein>
<dbReference type="Gene3D" id="3.40.50.1950">
    <property type="entry name" value="Flavin prenyltransferase-like"/>
    <property type="match status" value="1"/>
</dbReference>
<dbReference type="GO" id="GO:0004633">
    <property type="term" value="F:phosphopantothenoylcysteine decarboxylase activity"/>
    <property type="evidence" value="ECO:0007669"/>
    <property type="project" value="TreeGrafter"/>
</dbReference>
<proteinExistence type="predicted"/>
<dbReference type="PANTHER" id="PTHR14359">
    <property type="entry name" value="HOMO-OLIGOMERIC FLAVIN CONTAINING CYS DECARBOXYLASE FAMILY"/>
    <property type="match status" value="1"/>
</dbReference>
<reference evidence="3" key="2">
    <citation type="journal article" date="2014" name="ISME J.">
        <title>Microbial stratification in low pH oxic and suboxic macroscopic growths along an acid mine drainage.</title>
        <authorList>
            <person name="Mendez-Garcia C."/>
            <person name="Mesa V."/>
            <person name="Sprenger R.R."/>
            <person name="Richter M."/>
            <person name="Diez M.S."/>
            <person name="Solano J."/>
            <person name="Bargiela R."/>
            <person name="Golyshina O.V."/>
            <person name="Manteca A."/>
            <person name="Ramos J.L."/>
            <person name="Gallego J.R."/>
            <person name="Llorente I."/>
            <person name="Martins Dos Santos V.A."/>
            <person name="Jensen O.N."/>
            <person name="Pelaez A.I."/>
            <person name="Sanchez J."/>
            <person name="Ferrer M."/>
        </authorList>
    </citation>
    <scope>NUCLEOTIDE SEQUENCE</scope>
</reference>
<dbReference type="GO" id="GO:0015937">
    <property type="term" value="P:coenzyme A biosynthetic process"/>
    <property type="evidence" value="ECO:0007669"/>
    <property type="project" value="TreeGrafter"/>
</dbReference>
<evidence type="ECO:0000259" key="2">
    <source>
        <dbReference type="Pfam" id="PF02441"/>
    </source>
</evidence>
<dbReference type="PANTHER" id="PTHR14359:SF6">
    <property type="entry name" value="PHOSPHOPANTOTHENOYLCYSTEINE DECARBOXYLASE"/>
    <property type="match status" value="1"/>
</dbReference>
<dbReference type="AlphaFoldDB" id="T0YV45"/>
<accession>T0YV45</accession>
<dbReference type="GO" id="GO:0071513">
    <property type="term" value="C:phosphopantothenoylcysteine decarboxylase complex"/>
    <property type="evidence" value="ECO:0007669"/>
    <property type="project" value="TreeGrafter"/>
</dbReference>